<accession>A0ABN1TTP5</accession>
<name>A0ABN1TTP5_9ACTN</name>
<dbReference type="InterPro" id="IPR017972">
    <property type="entry name" value="Cyt_P450_CS"/>
</dbReference>
<dbReference type="PRINTS" id="PR00465">
    <property type="entry name" value="EP450IV"/>
</dbReference>
<proteinExistence type="inferred from homology"/>
<dbReference type="Proteomes" id="UP001501581">
    <property type="component" value="Unassembled WGS sequence"/>
</dbReference>
<evidence type="ECO:0000313" key="10">
    <source>
        <dbReference type="Proteomes" id="UP001501581"/>
    </source>
</evidence>
<dbReference type="Pfam" id="PF00067">
    <property type="entry name" value="p450"/>
    <property type="match status" value="1"/>
</dbReference>
<evidence type="ECO:0000313" key="9">
    <source>
        <dbReference type="EMBL" id="GAA1101355.1"/>
    </source>
</evidence>
<keyword evidence="3 8" id="KW-0349">Heme</keyword>
<dbReference type="PANTHER" id="PTHR24286:SF24">
    <property type="entry name" value="LANOSTEROL 14-ALPHA DEMETHYLASE"/>
    <property type="match status" value="1"/>
</dbReference>
<sequence>MGLLAVHEAREAGLSPIPGEAGLPFIGRTLDMATGRWMTDDSFYAKYGGVYFSRALNQTFVAAAHPDAAGAVLLNKDKAFASGPGWSFFIGPFFERGLMLLDGDEHRTHRLIMQQAFVRSRLENYLTGLQATIDETIASWPEGTAKISPLVRNLGLDIAVRTFMGMETGPEARQVMHDFETCVRAGTAVVRYPVPGLRWAKGLAARARLEEYLTPLIARARNQDDDTLLHGLCHARGENGEEFSDLDVLNHMIFLLMAAHDTSTTTISVMAYYLAKHPEWRERCRAESEALGANPTLSQIDELASLDLVMKESLRLIPPVPGVARMTVRDTELLGHFVPKGTMVSVPIQHIHTRAELWPDPQRFDPERFSAERREDQIHRHAYLPFGAGVHKCIGMFFGGMEVKSVLHKMLLDLDWSVPADYEMPVDRISLPKPKDGLPVRITRRNR</sequence>
<evidence type="ECO:0000256" key="4">
    <source>
        <dbReference type="ARBA" id="ARBA00022723"/>
    </source>
</evidence>
<evidence type="ECO:0000256" key="1">
    <source>
        <dbReference type="ARBA" id="ARBA00001971"/>
    </source>
</evidence>
<comment type="caution">
    <text evidence="9">The sequence shown here is derived from an EMBL/GenBank/DDBJ whole genome shotgun (WGS) entry which is preliminary data.</text>
</comment>
<reference evidence="9 10" key="1">
    <citation type="journal article" date="2019" name="Int. J. Syst. Evol. Microbiol.">
        <title>The Global Catalogue of Microorganisms (GCM) 10K type strain sequencing project: providing services to taxonomists for standard genome sequencing and annotation.</title>
        <authorList>
            <consortium name="The Broad Institute Genomics Platform"/>
            <consortium name="The Broad Institute Genome Sequencing Center for Infectious Disease"/>
            <person name="Wu L."/>
            <person name="Ma J."/>
        </authorList>
    </citation>
    <scope>NUCLEOTIDE SEQUENCE [LARGE SCALE GENOMIC DNA]</scope>
    <source>
        <strain evidence="9 10">JCM 13008</strain>
    </source>
</reference>
<dbReference type="InterPro" id="IPR001128">
    <property type="entry name" value="Cyt_P450"/>
</dbReference>
<dbReference type="Gene3D" id="1.10.630.10">
    <property type="entry name" value="Cytochrome P450"/>
    <property type="match status" value="1"/>
</dbReference>
<dbReference type="InterPro" id="IPR036396">
    <property type="entry name" value="Cyt_P450_sf"/>
</dbReference>
<dbReference type="PRINTS" id="PR00385">
    <property type="entry name" value="P450"/>
</dbReference>
<dbReference type="RefSeq" id="WP_343993820.1">
    <property type="nucleotide sequence ID" value="NZ_BAAALG010000008.1"/>
</dbReference>
<dbReference type="SUPFAM" id="SSF48264">
    <property type="entry name" value="Cytochrome P450"/>
    <property type="match status" value="1"/>
</dbReference>
<protein>
    <submittedName>
        <fullName evidence="9">Cytochrome P450</fullName>
    </submittedName>
</protein>
<keyword evidence="6 8" id="KW-0408">Iron</keyword>
<keyword evidence="4 8" id="KW-0479">Metal-binding</keyword>
<keyword evidence="10" id="KW-1185">Reference proteome</keyword>
<evidence type="ECO:0000256" key="8">
    <source>
        <dbReference type="RuleBase" id="RU000461"/>
    </source>
</evidence>
<dbReference type="InterPro" id="IPR002403">
    <property type="entry name" value="Cyt_P450_E_grp-IV"/>
</dbReference>
<evidence type="ECO:0000256" key="5">
    <source>
        <dbReference type="ARBA" id="ARBA00023002"/>
    </source>
</evidence>
<comment type="cofactor">
    <cofactor evidence="1">
        <name>heme</name>
        <dbReference type="ChEBI" id="CHEBI:30413"/>
    </cofactor>
</comment>
<organism evidence="9 10">
    <name type="scientific">Nocardioides dubius</name>
    <dbReference type="NCBI Taxonomy" id="317019"/>
    <lineage>
        <taxon>Bacteria</taxon>
        <taxon>Bacillati</taxon>
        <taxon>Actinomycetota</taxon>
        <taxon>Actinomycetes</taxon>
        <taxon>Propionibacteriales</taxon>
        <taxon>Nocardioidaceae</taxon>
        <taxon>Nocardioides</taxon>
    </lineage>
</organism>
<evidence type="ECO:0000256" key="2">
    <source>
        <dbReference type="ARBA" id="ARBA00010617"/>
    </source>
</evidence>
<evidence type="ECO:0000256" key="3">
    <source>
        <dbReference type="ARBA" id="ARBA00022617"/>
    </source>
</evidence>
<dbReference type="PANTHER" id="PTHR24286">
    <property type="entry name" value="CYTOCHROME P450 26"/>
    <property type="match status" value="1"/>
</dbReference>
<dbReference type="PROSITE" id="PS00086">
    <property type="entry name" value="CYTOCHROME_P450"/>
    <property type="match status" value="1"/>
</dbReference>
<gene>
    <name evidence="9" type="ORF">GCM10009668_19470</name>
</gene>
<evidence type="ECO:0000256" key="6">
    <source>
        <dbReference type="ARBA" id="ARBA00023004"/>
    </source>
</evidence>
<evidence type="ECO:0000256" key="7">
    <source>
        <dbReference type="ARBA" id="ARBA00023033"/>
    </source>
</evidence>
<keyword evidence="5 8" id="KW-0560">Oxidoreductase</keyword>
<keyword evidence="7 8" id="KW-0503">Monooxygenase</keyword>
<comment type="similarity">
    <text evidence="2 8">Belongs to the cytochrome P450 family.</text>
</comment>
<dbReference type="EMBL" id="BAAALG010000008">
    <property type="protein sequence ID" value="GAA1101355.1"/>
    <property type="molecule type" value="Genomic_DNA"/>
</dbReference>